<protein>
    <submittedName>
        <fullName evidence="2">Uncharacterized protein</fullName>
    </submittedName>
</protein>
<feature type="compositionally biased region" description="Basic and acidic residues" evidence="1">
    <location>
        <begin position="309"/>
        <end position="321"/>
    </location>
</feature>
<feature type="region of interest" description="Disordered" evidence="1">
    <location>
        <begin position="383"/>
        <end position="486"/>
    </location>
</feature>
<evidence type="ECO:0000313" key="2">
    <source>
        <dbReference type="EMBL" id="CAK0869131.1"/>
    </source>
</evidence>
<feature type="region of interest" description="Disordered" evidence="1">
    <location>
        <begin position="513"/>
        <end position="569"/>
    </location>
</feature>
<feature type="compositionally biased region" description="Basic and acidic residues" evidence="1">
    <location>
        <begin position="555"/>
        <end position="569"/>
    </location>
</feature>
<accession>A0ABN9V865</accession>
<keyword evidence="3" id="KW-1185">Reference proteome</keyword>
<proteinExistence type="predicted"/>
<name>A0ABN9V865_9DINO</name>
<feature type="region of interest" description="Disordered" evidence="1">
    <location>
        <begin position="309"/>
        <end position="329"/>
    </location>
</feature>
<feature type="region of interest" description="Disordered" evidence="1">
    <location>
        <begin position="203"/>
        <end position="225"/>
    </location>
</feature>
<gene>
    <name evidence="2" type="ORF">PCOR1329_LOCUS55591</name>
</gene>
<comment type="caution">
    <text evidence="2">The sequence shown here is derived from an EMBL/GenBank/DDBJ whole genome shotgun (WGS) entry which is preliminary data.</text>
</comment>
<organism evidence="2 3">
    <name type="scientific">Prorocentrum cordatum</name>
    <dbReference type="NCBI Taxonomy" id="2364126"/>
    <lineage>
        <taxon>Eukaryota</taxon>
        <taxon>Sar</taxon>
        <taxon>Alveolata</taxon>
        <taxon>Dinophyceae</taxon>
        <taxon>Prorocentrales</taxon>
        <taxon>Prorocentraceae</taxon>
        <taxon>Prorocentrum</taxon>
    </lineage>
</organism>
<evidence type="ECO:0000313" key="3">
    <source>
        <dbReference type="Proteomes" id="UP001189429"/>
    </source>
</evidence>
<dbReference type="EMBL" id="CAUYUJ010016822">
    <property type="protein sequence ID" value="CAK0869131.1"/>
    <property type="molecule type" value="Genomic_DNA"/>
</dbReference>
<evidence type="ECO:0000256" key="1">
    <source>
        <dbReference type="SAM" id="MobiDB-lite"/>
    </source>
</evidence>
<dbReference type="Proteomes" id="UP001189429">
    <property type="component" value="Unassembled WGS sequence"/>
</dbReference>
<reference evidence="2" key="1">
    <citation type="submission" date="2023-10" db="EMBL/GenBank/DDBJ databases">
        <authorList>
            <person name="Chen Y."/>
            <person name="Shah S."/>
            <person name="Dougan E. K."/>
            <person name="Thang M."/>
            <person name="Chan C."/>
        </authorList>
    </citation>
    <scope>NUCLEOTIDE SEQUENCE [LARGE SCALE GENOMIC DNA]</scope>
</reference>
<sequence length="569" mass="58245">MATVGCQAAPVAAEQPRQAGGAAASLWPARRARQCAARSAAHGKLAAALARVATLEAELADCRAVRGEAAAQAVRIAALPLGSQQVPDDVLVQELASRLALAVPVLMDMLADRRAAAVGAYVPRAAPAAPPPCGGSSGTQCGTFGADVSDELASSLTVDGATSSGACRRAPPLATARRNAGMHCASRRGASIAKMRLTSLNRLQRSGPGCRPRQGRGAGGRGRAALPQLRPAGAVVPHRCVPAQRSAAEGVATGWCVSRRRGRSLPAGASFALAERVRSAGLPTAAPLASGPLWWHAGVEGLDDSALARPERSDDFGEHPAPRPSEGGAVLPHRLPVPGATCSTACTSSPSAFADPSIVTAYLLANEAAVLSGGSEMAAGDIDGDFSMQVDGSRNQDGDRAQASEAVAHGGFDLSPHLGTDDGVEAAGPQRNGGRSLDDDALLTSPPSGSCSCSGGGEIDKEDGEGGVGGGCTIHGSETVARQEPARGPKRLLALRRHVFAGTVALTVDRDIRRPGWQGAGGDDDPPAPSASELEAGRLWLRDTFGPGSPWRAWARQERQRRREAQLQQ</sequence>